<dbReference type="Pfam" id="PF07859">
    <property type="entry name" value="Abhydrolase_3"/>
    <property type="match status" value="1"/>
</dbReference>
<dbReference type="Gene3D" id="3.40.50.1820">
    <property type="entry name" value="alpha/beta hydrolase"/>
    <property type="match status" value="1"/>
</dbReference>
<dbReference type="AlphaFoldDB" id="A0AA89BA32"/>
<evidence type="ECO:0000313" key="4">
    <source>
        <dbReference type="Proteomes" id="UP001188597"/>
    </source>
</evidence>
<sequence>MASETEDSTIAHDFSPFFRVHKDGRIERFKEPQFAPTSNDPKSVVQSKDVVVSPETGVSVRIFLPKTKTTTTQKLPLVVYIHGGAFCLGSTSSPPFHNFVNSLADEADAVVVSVDYRLAPEHKLPIAYDDSWLALQWVVSHANGRGPEQWLNDHADFGRFFVGGESAGANIANNIAVRAGVGGLDHGVKIDGLFLVHPFFGGKEEDKMYKFMCPGSSGRDDDPVLNPAVDPRLPRMGCRRVMFCIAEKDWFKQRGWDYYELLGKSGWSGEREIMESEGEGHGFHLFNPTCDKAVTQLKRLASFLKQ</sequence>
<comment type="caution">
    <text evidence="3">The sequence shown here is derived from an EMBL/GenBank/DDBJ whole genome shotgun (WGS) entry which is preliminary data.</text>
</comment>
<gene>
    <name evidence="3" type="ORF">RJ639_042104</name>
</gene>
<name>A0AA89BA32_9ASTE</name>
<organism evidence="3 4">
    <name type="scientific">Escallonia herrerae</name>
    <dbReference type="NCBI Taxonomy" id="1293975"/>
    <lineage>
        <taxon>Eukaryota</taxon>
        <taxon>Viridiplantae</taxon>
        <taxon>Streptophyta</taxon>
        <taxon>Embryophyta</taxon>
        <taxon>Tracheophyta</taxon>
        <taxon>Spermatophyta</taxon>
        <taxon>Magnoliopsida</taxon>
        <taxon>eudicotyledons</taxon>
        <taxon>Gunneridae</taxon>
        <taxon>Pentapetalae</taxon>
        <taxon>asterids</taxon>
        <taxon>campanulids</taxon>
        <taxon>Escalloniales</taxon>
        <taxon>Escalloniaceae</taxon>
        <taxon>Escallonia</taxon>
    </lineage>
</organism>
<dbReference type="InterPro" id="IPR050466">
    <property type="entry name" value="Carboxylest/Gibb_receptor"/>
</dbReference>
<dbReference type="InterPro" id="IPR029058">
    <property type="entry name" value="AB_hydrolase_fold"/>
</dbReference>
<reference evidence="3" key="1">
    <citation type="submission" date="2022-12" db="EMBL/GenBank/DDBJ databases">
        <title>Draft genome assemblies for two species of Escallonia (Escalloniales).</title>
        <authorList>
            <person name="Chanderbali A."/>
            <person name="Dervinis C."/>
            <person name="Anghel I."/>
            <person name="Soltis D."/>
            <person name="Soltis P."/>
            <person name="Zapata F."/>
        </authorList>
    </citation>
    <scope>NUCLEOTIDE SEQUENCE</scope>
    <source>
        <strain evidence="3">UCBG64.0493</strain>
        <tissue evidence="3">Leaf</tissue>
    </source>
</reference>
<evidence type="ECO:0000313" key="3">
    <source>
        <dbReference type="EMBL" id="KAK3025606.1"/>
    </source>
</evidence>
<proteinExistence type="inferred from homology"/>
<dbReference type="EMBL" id="JAVXUP010000539">
    <property type="protein sequence ID" value="KAK3025606.1"/>
    <property type="molecule type" value="Genomic_DNA"/>
</dbReference>
<feature type="domain" description="Alpha/beta hydrolase fold-3" evidence="2">
    <location>
        <begin position="78"/>
        <end position="284"/>
    </location>
</feature>
<dbReference type="SUPFAM" id="SSF53474">
    <property type="entry name" value="alpha/beta-Hydrolases"/>
    <property type="match status" value="1"/>
</dbReference>
<dbReference type="GO" id="GO:0016787">
    <property type="term" value="F:hydrolase activity"/>
    <property type="evidence" value="ECO:0007669"/>
    <property type="project" value="InterPro"/>
</dbReference>
<comment type="similarity">
    <text evidence="1">Belongs to the 'GDXG' lipolytic enzyme family.</text>
</comment>
<evidence type="ECO:0000259" key="2">
    <source>
        <dbReference type="Pfam" id="PF07859"/>
    </source>
</evidence>
<dbReference type="InterPro" id="IPR013094">
    <property type="entry name" value="AB_hydrolase_3"/>
</dbReference>
<accession>A0AA89BA32</accession>
<dbReference type="PANTHER" id="PTHR23024">
    <property type="entry name" value="ARYLACETAMIDE DEACETYLASE"/>
    <property type="match status" value="1"/>
</dbReference>
<dbReference type="PANTHER" id="PTHR23024:SF621">
    <property type="entry name" value="CARBOXYLESTERASE 2-RELATED"/>
    <property type="match status" value="1"/>
</dbReference>
<protein>
    <recommendedName>
        <fullName evidence="2">Alpha/beta hydrolase fold-3 domain-containing protein</fullName>
    </recommendedName>
</protein>
<keyword evidence="4" id="KW-1185">Reference proteome</keyword>
<evidence type="ECO:0000256" key="1">
    <source>
        <dbReference type="ARBA" id="ARBA00010515"/>
    </source>
</evidence>
<dbReference type="Proteomes" id="UP001188597">
    <property type="component" value="Unassembled WGS sequence"/>
</dbReference>